<sequence>MRISQVFPFLAGFLLIVCVSSVVYFARDDYERHLLNQHKKYDTFDPLTNCTTPFDTLLGIADHVPAYSNCHTRFNMERVSYCNLWNPLDVGRTADPADGVPRVLVGEHFTANDYVNRWLIFNRGVLISLFPYYSRYVSEASFAYPTPTPSHRMTVRLHNKQRALDIEDRKLNAPRRGDVVVFDAMYTEGQPHYLPSGHIAVVVKVENNLEHPDMQDKEKKNKLIRERLQPRRVYIAEQNLYNRHWEGKNYSRVMDFYWEPTANEKEFRAILQDNDGLTVLGRIRAGRRVPTSENKPSYQLGLQEAAKEVKEKYGEEVEVVTPTDQE</sequence>
<evidence type="ECO:0000256" key="1">
    <source>
        <dbReference type="SAM" id="Phobius"/>
    </source>
</evidence>
<dbReference type="Gene3D" id="3.90.1720.10">
    <property type="entry name" value="endopeptidase domain like (from Nostoc punctiforme)"/>
    <property type="match status" value="1"/>
</dbReference>
<dbReference type="GO" id="GO:0016874">
    <property type="term" value="F:ligase activity"/>
    <property type="evidence" value="ECO:0007669"/>
    <property type="project" value="TreeGrafter"/>
</dbReference>
<organism evidence="2 3">
    <name type="scientific">Angomonas deanei</name>
    <dbReference type="NCBI Taxonomy" id="59799"/>
    <lineage>
        <taxon>Eukaryota</taxon>
        <taxon>Discoba</taxon>
        <taxon>Euglenozoa</taxon>
        <taxon>Kinetoplastea</taxon>
        <taxon>Metakinetoplastina</taxon>
        <taxon>Trypanosomatida</taxon>
        <taxon>Trypanosomatidae</taxon>
        <taxon>Strigomonadinae</taxon>
        <taxon>Angomonas</taxon>
    </lineage>
</organism>
<dbReference type="PANTHER" id="PTHR30094:SF0">
    <property type="entry name" value="BIFUNCTIONAL GLUTATHIONYLSPERMIDINE SYNTHETASE_AMIDASE-RELATED"/>
    <property type="match status" value="1"/>
</dbReference>
<dbReference type="VEuPathDB" id="TriTrypDB:ADEAN_000485000"/>
<keyword evidence="1" id="KW-0472">Membrane</keyword>
<name>S9UNH8_9TRYP</name>
<keyword evidence="1" id="KW-0812">Transmembrane</keyword>
<dbReference type="AlphaFoldDB" id="S9UNH8"/>
<proteinExistence type="predicted"/>
<feature type="transmembrane region" description="Helical" evidence="1">
    <location>
        <begin position="6"/>
        <end position="26"/>
    </location>
</feature>
<reference evidence="2 3" key="1">
    <citation type="submission" date="2020-08" db="EMBL/GenBank/DDBJ databases">
        <authorList>
            <person name="Newling K."/>
            <person name="Davey J."/>
            <person name="Forrester S."/>
        </authorList>
    </citation>
    <scope>NUCLEOTIDE SEQUENCE [LARGE SCALE GENOMIC DNA]</scope>
    <source>
        <strain evidence="3">Crithidia deanei Carvalho (ATCC PRA-265)</strain>
    </source>
</reference>
<evidence type="ECO:0000313" key="2">
    <source>
        <dbReference type="EMBL" id="CAD2217372.1"/>
    </source>
</evidence>
<dbReference type="PANTHER" id="PTHR30094">
    <property type="entry name" value="BIFUNCTIONAL GLUTATHIONYLSPERMIDINE SYNTHETASE/AMIDASE-RELATED"/>
    <property type="match status" value="1"/>
</dbReference>
<evidence type="ECO:0000313" key="3">
    <source>
        <dbReference type="Proteomes" id="UP000515908"/>
    </source>
</evidence>
<dbReference type="InterPro" id="IPR038765">
    <property type="entry name" value="Papain-like_cys_pep_sf"/>
</dbReference>
<dbReference type="Proteomes" id="UP000515908">
    <property type="component" value="Chromosome 08"/>
</dbReference>
<evidence type="ECO:0008006" key="4">
    <source>
        <dbReference type="Google" id="ProtNLM"/>
    </source>
</evidence>
<keyword evidence="3" id="KW-1185">Reference proteome</keyword>
<dbReference type="EMBL" id="LR877152">
    <property type="protein sequence ID" value="CAD2217372.1"/>
    <property type="molecule type" value="Genomic_DNA"/>
</dbReference>
<dbReference type="OrthoDB" id="276324at2759"/>
<protein>
    <recommendedName>
        <fullName evidence="4">CHAP domain containing protein</fullName>
    </recommendedName>
</protein>
<gene>
    <name evidence="2" type="ORF">ADEAN_000485000</name>
</gene>
<keyword evidence="1" id="KW-1133">Transmembrane helix</keyword>
<accession>S9UNH8</accession>
<dbReference type="SUPFAM" id="SSF54001">
    <property type="entry name" value="Cysteine proteinases"/>
    <property type="match status" value="1"/>
</dbReference>
<dbReference type="InterPro" id="IPR051705">
    <property type="entry name" value="Gsp_Synthetase/Amidase"/>
</dbReference>